<dbReference type="PANTHER" id="PTHR30055">
    <property type="entry name" value="HTH-TYPE TRANSCRIPTIONAL REGULATOR RUTR"/>
    <property type="match status" value="1"/>
</dbReference>
<keyword evidence="7" id="KW-1185">Reference proteome</keyword>
<dbReference type="RefSeq" id="WP_251909614.1">
    <property type="nucleotide sequence ID" value="NZ_JAMRXG010000002.1"/>
</dbReference>
<dbReference type="SUPFAM" id="SSF48498">
    <property type="entry name" value="Tetracyclin repressor-like, C-terminal domain"/>
    <property type="match status" value="1"/>
</dbReference>
<dbReference type="Pfam" id="PF00440">
    <property type="entry name" value="TetR_N"/>
    <property type="match status" value="1"/>
</dbReference>
<dbReference type="InterPro" id="IPR011075">
    <property type="entry name" value="TetR_C"/>
</dbReference>
<gene>
    <name evidence="6" type="ORF">NDR86_04125</name>
</gene>
<evidence type="ECO:0000313" key="7">
    <source>
        <dbReference type="Proteomes" id="UP001139157"/>
    </source>
</evidence>
<evidence type="ECO:0000256" key="4">
    <source>
        <dbReference type="PROSITE-ProRule" id="PRU00335"/>
    </source>
</evidence>
<evidence type="ECO:0000259" key="5">
    <source>
        <dbReference type="PROSITE" id="PS50977"/>
    </source>
</evidence>
<organism evidence="6 7">
    <name type="scientific">Nocardia pulmonis</name>
    <dbReference type="NCBI Taxonomy" id="2951408"/>
    <lineage>
        <taxon>Bacteria</taxon>
        <taxon>Bacillati</taxon>
        <taxon>Actinomycetota</taxon>
        <taxon>Actinomycetes</taxon>
        <taxon>Mycobacteriales</taxon>
        <taxon>Nocardiaceae</taxon>
        <taxon>Nocardia</taxon>
    </lineage>
</organism>
<protein>
    <submittedName>
        <fullName evidence="6">TetR/AcrR family transcriptional regulator</fullName>
    </submittedName>
</protein>
<keyword evidence="2 4" id="KW-0238">DNA-binding</keyword>
<dbReference type="Gene3D" id="1.10.357.10">
    <property type="entry name" value="Tetracycline Repressor, domain 2"/>
    <property type="match status" value="1"/>
</dbReference>
<evidence type="ECO:0000256" key="2">
    <source>
        <dbReference type="ARBA" id="ARBA00023125"/>
    </source>
</evidence>
<accession>A0A9X2IVN1</accession>
<dbReference type="InterPro" id="IPR001647">
    <property type="entry name" value="HTH_TetR"/>
</dbReference>
<feature type="DNA-binding region" description="H-T-H motif" evidence="4">
    <location>
        <begin position="40"/>
        <end position="59"/>
    </location>
</feature>
<dbReference type="InterPro" id="IPR036271">
    <property type="entry name" value="Tet_transcr_reg_TetR-rel_C_sf"/>
</dbReference>
<proteinExistence type="predicted"/>
<name>A0A9X2IVN1_9NOCA</name>
<evidence type="ECO:0000256" key="3">
    <source>
        <dbReference type="ARBA" id="ARBA00023163"/>
    </source>
</evidence>
<dbReference type="Pfam" id="PF16859">
    <property type="entry name" value="TetR_C_11"/>
    <property type="match status" value="1"/>
</dbReference>
<dbReference type="InterPro" id="IPR009057">
    <property type="entry name" value="Homeodomain-like_sf"/>
</dbReference>
<dbReference type="PROSITE" id="PS50977">
    <property type="entry name" value="HTH_TETR_2"/>
    <property type="match status" value="1"/>
</dbReference>
<dbReference type="PANTHER" id="PTHR30055:SF149">
    <property type="entry name" value="TETR-FAMILY TRANSCRIPTIONAL REGULATOR"/>
    <property type="match status" value="1"/>
</dbReference>
<dbReference type="GO" id="GO:0003700">
    <property type="term" value="F:DNA-binding transcription factor activity"/>
    <property type="evidence" value="ECO:0007669"/>
    <property type="project" value="TreeGrafter"/>
</dbReference>
<keyword evidence="1" id="KW-0805">Transcription regulation</keyword>
<dbReference type="Proteomes" id="UP001139157">
    <property type="component" value="Unassembled WGS sequence"/>
</dbReference>
<reference evidence="6" key="1">
    <citation type="submission" date="2022-06" db="EMBL/GenBank/DDBJ databases">
        <title>Novel species in genus nocardia.</title>
        <authorList>
            <person name="Li F."/>
        </authorList>
    </citation>
    <scope>NUCLEOTIDE SEQUENCE</scope>
    <source>
        <strain evidence="6">CDC141</strain>
    </source>
</reference>
<comment type="caution">
    <text evidence="6">The sequence shown here is derived from an EMBL/GenBank/DDBJ whole genome shotgun (WGS) entry which is preliminary data.</text>
</comment>
<evidence type="ECO:0000256" key="1">
    <source>
        <dbReference type="ARBA" id="ARBA00023015"/>
    </source>
</evidence>
<feature type="domain" description="HTH tetR-type" evidence="5">
    <location>
        <begin position="17"/>
        <end position="77"/>
    </location>
</feature>
<dbReference type="InterPro" id="IPR050109">
    <property type="entry name" value="HTH-type_TetR-like_transc_reg"/>
</dbReference>
<evidence type="ECO:0000313" key="6">
    <source>
        <dbReference type="EMBL" id="MCM6772659.1"/>
    </source>
</evidence>
<dbReference type="Gene3D" id="1.10.10.60">
    <property type="entry name" value="Homeodomain-like"/>
    <property type="match status" value="1"/>
</dbReference>
<keyword evidence="3" id="KW-0804">Transcription</keyword>
<dbReference type="AlphaFoldDB" id="A0A9X2IVN1"/>
<dbReference type="GO" id="GO:0000976">
    <property type="term" value="F:transcription cis-regulatory region binding"/>
    <property type="evidence" value="ECO:0007669"/>
    <property type="project" value="TreeGrafter"/>
</dbReference>
<dbReference type="EMBL" id="JAMRXG010000002">
    <property type="protein sequence ID" value="MCM6772659.1"/>
    <property type="molecule type" value="Genomic_DNA"/>
</dbReference>
<sequence length="200" mass="21513">MNAARPDHRSLPRRRGDALLTAIFDATLAELSDSGYARLSMERIAARARTGKASIYRRWPTRAELVGAALGHVVADRPHSVPDTGGLRGDLLAVLRAAADRLEGPFGEATRGLFAETMADPEATRRAREGMIAARDRVLSTVIARAVERGEAGAHALHPRLTGLGPTLLTQHFLLDGVPIGDEVIEEILDLVVLPLLAPR</sequence>
<dbReference type="SUPFAM" id="SSF46689">
    <property type="entry name" value="Homeodomain-like"/>
    <property type="match status" value="1"/>
</dbReference>